<feature type="transmembrane region" description="Helical" evidence="5">
    <location>
        <begin position="358"/>
        <end position="381"/>
    </location>
</feature>
<dbReference type="PANTHER" id="PTHR42718">
    <property type="entry name" value="MAJOR FACILITATOR SUPERFAMILY MULTIDRUG TRANSPORTER MFSC"/>
    <property type="match status" value="1"/>
</dbReference>
<feature type="transmembrane region" description="Helical" evidence="5">
    <location>
        <begin position="294"/>
        <end position="320"/>
    </location>
</feature>
<reference evidence="7 8" key="1">
    <citation type="submission" date="2023-07" db="EMBL/GenBank/DDBJ databases">
        <title>Sequencing the genomes of 1000 actinobacteria strains.</title>
        <authorList>
            <person name="Klenk H.-P."/>
        </authorList>
    </citation>
    <scope>NUCLEOTIDE SEQUENCE [LARGE SCALE GENOMIC DNA]</scope>
    <source>
        <strain evidence="7 8">DSM 44711</strain>
    </source>
</reference>
<feature type="transmembrane region" description="Helical" evidence="5">
    <location>
        <begin position="162"/>
        <end position="181"/>
    </location>
</feature>
<dbReference type="GO" id="GO:0022857">
    <property type="term" value="F:transmembrane transporter activity"/>
    <property type="evidence" value="ECO:0007669"/>
    <property type="project" value="InterPro"/>
</dbReference>
<sequence length="475" mass="48424">MASTSTTRVFAVLASAAGTVSLMQSLITPVLPTIQRDLHTDAATATWVFTSWLLAAAVATPLLGRVGDMIGKRRVLVAALVALAAGCLVAALAPTIAVLIAGRVLQGLGGAVFPLAFGIIRDEFPPSRVASAVGGMSVVIAAGGGVGIVLAGPVVAALDWRWLFWLPLVAALVVAAFAVRVVPESPVRTPGRINWPAAALMSSWLVALLLPLSKASAWGWGSTTVIGLLTAAVVLFTTWIVVEFRSSNPLIDMRMMRRPAVWTTNLVGLLFGAGMFGAYAFLPQLIQTPVAAGYGFGASLTTTGLLMLPMLVAMAAAGSLSGPLATRMPGKAQLVIGAALVALACASIATFHDAPWQVATAGAVFGLGLGVSFAAMINLIVHAVPASQTGVASGMNTNIRTIGASIGTAVVASIVTSHMQPNGLPYESGYTTAFWVMTGLATTAVALSLLVPVVRPQHTAADLPAGAPEAALAEV</sequence>
<feature type="transmembrane region" description="Helical" evidence="5">
    <location>
        <begin position="218"/>
        <end position="242"/>
    </location>
</feature>
<dbReference type="InterPro" id="IPR020846">
    <property type="entry name" value="MFS_dom"/>
</dbReference>
<keyword evidence="2 5" id="KW-0812">Transmembrane</keyword>
<dbReference type="AlphaFoldDB" id="A0AAE3ZH54"/>
<evidence type="ECO:0000256" key="1">
    <source>
        <dbReference type="ARBA" id="ARBA00004651"/>
    </source>
</evidence>
<dbReference type="InterPro" id="IPR036259">
    <property type="entry name" value="MFS_trans_sf"/>
</dbReference>
<evidence type="ECO:0000256" key="2">
    <source>
        <dbReference type="ARBA" id="ARBA00022692"/>
    </source>
</evidence>
<comment type="subcellular location">
    <subcellularLocation>
        <location evidence="1">Cell membrane</location>
        <topology evidence="1">Multi-pass membrane protein</topology>
    </subcellularLocation>
</comment>
<evidence type="ECO:0000313" key="7">
    <source>
        <dbReference type="EMBL" id="MDR7319803.1"/>
    </source>
</evidence>
<feature type="transmembrane region" description="Helical" evidence="5">
    <location>
        <begin position="42"/>
        <end position="63"/>
    </location>
</feature>
<feature type="transmembrane region" description="Helical" evidence="5">
    <location>
        <begin position="332"/>
        <end position="352"/>
    </location>
</feature>
<dbReference type="GO" id="GO:0005886">
    <property type="term" value="C:plasma membrane"/>
    <property type="evidence" value="ECO:0007669"/>
    <property type="project" value="UniProtKB-SubCell"/>
</dbReference>
<feature type="transmembrane region" description="Helical" evidence="5">
    <location>
        <begin position="75"/>
        <end position="94"/>
    </location>
</feature>
<organism evidence="7 8">
    <name type="scientific">Catenuloplanes niger</name>
    <dbReference type="NCBI Taxonomy" id="587534"/>
    <lineage>
        <taxon>Bacteria</taxon>
        <taxon>Bacillati</taxon>
        <taxon>Actinomycetota</taxon>
        <taxon>Actinomycetes</taxon>
        <taxon>Micromonosporales</taxon>
        <taxon>Micromonosporaceae</taxon>
        <taxon>Catenuloplanes</taxon>
    </lineage>
</organism>
<keyword evidence="4 5" id="KW-0472">Membrane</keyword>
<name>A0AAE3ZH54_9ACTN</name>
<keyword evidence="8" id="KW-1185">Reference proteome</keyword>
<protein>
    <submittedName>
        <fullName evidence="7">EmrB/QacA subfamily drug resistance transporter</fullName>
    </submittedName>
</protein>
<feature type="transmembrane region" description="Helical" evidence="5">
    <location>
        <begin position="432"/>
        <end position="454"/>
    </location>
</feature>
<proteinExistence type="predicted"/>
<dbReference type="PANTHER" id="PTHR42718:SF49">
    <property type="entry name" value="EXPORT PROTEIN"/>
    <property type="match status" value="1"/>
</dbReference>
<evidence type="ECO:0000313" key="8">
    <source>
        <dbReference type="Proteomes" id="UP001183629"/>
    </source>
</evidence>
<dbReference type="RefSeq" id="WP_310407644.1">
    <property type="nucleotide sequence ID" value="NZ_JAVDYC010000001.1"/>
</dbReference>
<dbReference type="SUPFAM" id="SSF103473">
    <property type="entry name" value="MFS general substrate transporter"/>
    <property type="match status" value="1"/>
</dbReference>
<feature type="transmembrane region" description="Helical" evidence="5">
    <location>
        <begin position="262"/>
        <end position="282"/>
    </location>
</feature>
<dbReference type="InterPro" id="IPR011701">
    <property type="entry name" value="MFS"/>
</dbReference>
<dbReference type="EMBL" id="JAVDYC010000001">
    <property type="protein sequence ID" value="MDR7319803.1"/>
    <property type="molecule type" value="Genomic_DNA"/>
</dbReference>
<evidence type="ECO:0000259" key="6">
    <source>
        <dbReference type="PROSITE" id="PS50850"/>
    </source>
</evidence>
<dbReference type="Gene3D" id="1.20.1250.20">
    <property type="entry name" value="MFS general substrate transporter like domains"/>
    <property type="match status" value="1"/>
</dbReference>
<dbReference type="CDD" id="cd17504">
    <property type="entry name" value="MFS_MMR_MDR_like"/>
    <property type="match status" value="1"/>
</dbReference>
<feature type="transmembrane region" description="Helical" evidence="5">
    <location>
        <begin position="132"/>
        <end position="156"/>
    </location>
</feature>
<evidence type="ECO:0000256" key="4">
    <source>
        <dbReference type="ARBA" id="ARBA00023136"/>
    </source>
</evidence>
<dbReference type="Pfam" id="PF07690">
    <property type="entry name" value="MFS_1"/>
    <property type="match status" value="1"/>
</dbReference>
<evidence type="ECO:0000256" key="3">
    <source>
        <dbReference type="ARBA" id="ARBA00022989"/>
    </source>
</evidence>
<dbReference type="InterPro" id="IPR001958">
    <property type="entry name" value="Tet-R_TetA/multi-R_MdtG-like"/>
</dbReference>
<accession>A0AAE3ZH54</accession>
<keyword evidence="3 5" id="KW-1133">Transmembrane helix</keyword>
<feature type="domain" description="Major facilitator superfamily (MFS) profile" evidence="6">
    <location>
        <begin position="9"/>
        <end position="456"/>
    </location>
</feature>
<feature type="transmembrane region" description="Helical" evidence="5">
    <location>
        <begin position="193"/>
        <end position="212"/>
    </location>
</feature>
<dbReference type="Gene3D" id="1.20.1720.10">
    <property type="entry name" value="Multidrug resistance protein D"/>
    <property type="match status" value="1"/>
</dbReference>
<dbReference type="PROSITE" id="PS50850">
    <property type="entry name" value="MFS"/>
    <property type="match status" value="1"/>
</dbReference>
<comment type="caution">
    <text evidence="7">The sequence shown here is derived from an EMBL/GenBank/DDBJ whole genome shotgun (WGS) entry which is preliminary data.</text>
</comment>
<evidence type="ECO:0000256" key="5">
    <source>
        <dbReference type="SAM" id="Phobius"/>
    </source>
</evidence>
<dbReference type="PRINTS" id="PR01035">
    <property type="entry name" value="TCRTETA"/>
</dbReference>
<gene>
    <name evidence="7" type="ORF">J2S44_000053</name>
</gene>
<dbReference type="Proteomes" id="UP001183629">
    <property type="component" value="Unassembled WGS sequence"/>
</dbReference>